<dbReference type="HAMAP" id="MF_00316">
    <property type="entry name" value="MobA"/>
    <property type="match status" value="1"/>
</dbReference>
<feature type="binding site" evidence="8">
    <location>
        <position position="100"/>
    </location>
    <ligand>
        <name>GTP</name>
        <dbReference type="ChEBI" id="CHEBI:37565"/>
    </ligand>
</feature>
<reference evidence="10 11" key="1">
    <citation type="journal article" date="2014" name="World J. Microbiol. Biotechnol.">
        <title>Biodiversity and physiological characteristics of Antarctic and Arctic lichens-associated bacteria.</title>
        <authorList>
            <person name="Lee Y.M."/>
            <person name="Kim E.H."/>
            <person name="Lee H.K."/>
            <person name="Hong S.G."/>
        </authorList>
    </citation>
    <scope>NUCLEOTIDE SEQUENCE [LARGE SCALE GENOMIC DNA]</scope>
    <source>
        <strain evidence="10 11">PAMC 26569</strain>
    </source>
</reference>
<proteinExistence type="inferred from homology"/>
<feature type="binding site" evidence="8">
    <location>
        <position position="100"/>
    </location>
    <ligand>
        <name>Mg(2+)</name>
        <dbReference type="ChEBI" id="CHEBI:18420"/>
    </ligand>
</feature>
<organism evidence="10 11">
    <name type="scientific">Lichenicola cladoniae</name>
    <dbReference type="NCBI Taxonomy" id="1484109"/>
    <lineage>
        <taxon>Bacteria</taxon>
        <taxon>Pseudomonadati</taxon>
        <taxon>Pseudomonadota</taxon>
        <taxon>Alphaproteobacteria</taxon>
        <taxon>Acetobacterales</taxon>
        <taxon>Acetobacteraceae</taxon>
        <taxon>Lichenicola</taxon>
    </lineage>
</organism>
<comment type="similarity">
    <text evidence="8">Belongs to the MobA family.</text>
</comment>
<comment type="cofactor">
    <cofactor evidence="8">
        <name>Mg(2+)</name>
        <dbReference type="ChEBI" id="CHEBI:18420"/>
    </cofactor>
</comment>
<feature type="binding site" evidence="8">
    <location>
        <position position="68"/>
    </location>
    <ligand>
        <name>GTP</name>
        <dbReference type="ChEBI" id="CHEBI:37565"/>
    </ligand>
</feature>
<dbReference type="GO" id="GO:0061603">
    <property type="term" value="F:molybdenum cofactor guanylyltransferase activity"/>
    <property type="evidence" value="ECO:0007669"/>
    <property type="project" value="UniProtKB-EC"/>
</dbReference>
<feature type="binding site" evidence="8">
    <location>
        <begin position="9"/>
        <end position="11"/>
    </location>
    <ligand>
        <name>GTP</name>
        <dbReference type="ChEBI" id="CHEBI:37565"/>
    </ligand>
</feature>
<comment type="subcellular location">
    <subcellularLocation>
        <location evidence="8">Cytoplasm</location>
    </subcellularLocation>
</comment>
<evidence type="ECO:0000256" key="1">
    <source>
        <dbReference type="ARBA" id="ARBA00022490"/>
    </source>
</evidence>
<dbReference type="AlphaFoldDB" id="A0A6M8HNT1"/>
<dbReference type="GO" id="GO:0005737">
    <property type="term" value="C:cytoplasm"/>
    <property type="evidence" value="ECO:0007669"/>
    <property type="project" value="UniProtKB-SubCell"/>
</dbReference>
<comment type="function">
    <text evidence="8">Transfers a GMP moiety from GTP to Mo-molybdopterin (Mo-MPT) cofactor (Moco or molybdenum cofactor) to form Mo-molybdopterin guanine dinucleotide (Mo-MGD) cofactor.</text>
</comment>
<comment type="domain">
    <text evidence="8">The N-terminal domain determines nucleotide recognition and specific binding, while the C-terminal domain determines the specific binding to the target protein.</text>
</comment>
<dbReference type="CDD" id="cd02503">
    <property type="entry name" value="MobA"/>
    <property type="match status" value="1"/>
</dbReference>
<evidence type="ECO:0000256" key="5">
    <source>
        <dbReference type="ARBA" id="ARBA00022842"/>
    </source>
</evidence>
<comment type="catalytic activity">
    <reaction evidence="8">
        <text>Mo-molybdopterin + GTP + H(+) = Mo-molybdopterin guanine dinucleotide + diphosphate</text>
        <dbReference type="Rhea" id="RHEA:34243"/>
        <dbReference type="ChEBI" id="CHEBI:15378"/>
        <dbReference type="ChEBI" id="CHEBI:33019"/>
        <dbReference type="ChEBI" id="CHEBI:37565"/>
        <dbReference type="ChEBI" id="CHEBI:71302"/>
        <dbReference type="ChEBI" id="CHEBI:71310"/>
        <dbReference type="EC" id="2.7.7.77"/>
    </reaction>
</comment>
<evidence type="ECO:0000256" key="7">
    <source>
        <dbReference type="ARBA" id="ARBA00023150"/>
    </source>
</evidence>
<dbReference type="KEGG" id="lck:HN018_08585"/>
<sequence>MIDAVAMVLAGGEARRLGGIDKPLIEIGGTPILLHILDRLRPVVSHVALSANGDPARFARFGLPVLEDRRIGIGPLAGLLRGLDWAAGLGAGLLLTVPGDTPFIPDDLLRALSPAPSVAVSDRRHHLVALWPVAWRDRLARHLDGLDPSDGRRAYGVLAFAGPLGMREVRFASEPLDPFFNVNTQEDRDRADLMFSARMSGPGPRPG</sequence>
<name>A0A6M8HNT1_9PROT</name>
<keyword evidence="7 8" id="KW-0501">Molybdenum cofactor biosynthesis</keyword>
<keyword evidence="1 8" id="KW-0963">Cytoplasm</keyword>
<dbReference type="GO" id="GO:0005525">
    <property type="term" value="F:GTP binding"/>
    <property type="evidence" value="ECO:0007669"/>
    <property type="project" value="UniProtKB-UniRule"/>
</dbReference>
<dbReference type="GO" id="GO:1902758">
    <property type="term" value="P:bis(molybdopterin guanine dinucleotide)molybdenum biosynthetic process"/>
    <property type="evidence" value="ECO:0007669"/>
    <property type="project" value="TreeGrafter"/>
</dbReference>
<keyword evidence="10" id="KW-0548">Nucleotidyltransferase</keyword>
<comment type="caution">
    <text evidence="8">Lacks conserved residue(s) required for the propagation of feature annotation.</text>
</comment>
<dbReference type="Proteomes" id="UP000500767">
    <property type="component" value="Chromosome"/>
</dbReference>
<comment type="subunit">
    <text evidence="8">Monomer.</text>
</comment>
<evidence type="ECO:0000256" key="4">
    <source>
        <dbReference type="ARBA" id="ARBA00022741"/>
    </source>
</evidence>
<dbReference type="EMBL" id="CP053708">
    <property type="protein sequence ID" value="QKE90099.1"/>
    <property type="molecule type" value="Genomic_DNA"/>
</dbReference>
<dbReference type="Pfam" id="PF12804">
    <property type="entry name" value="NTP_transf_3"/>
    <property type="match status" value="1"/>
</dbReference>
<dbReference type="InterPro" id="IPR013482">
    <property type="entry name" value="Molybde_CF_guanTrfase"/>
</dbReference>
<gene>
    <name evidence="8" type="primary">mobA</name>
    <name evidence="10" type="ORF">HN018_08585</name>
</gene>
<evidence type="ECO:0000313" key="10">
    <source>
        <dbReference type="EMBL" id="QKE90099.1"/>
    </source>
</evidence>
<keyword evidence="2 8" id="KW-0808">Transferase</keyword>
<dbReference type="EC" id="2.7.7.77" evidence="8"/>
<evidence type="ECO:0000256" key="2">
    <source>
        <dbReference type="ARBA" id="ARBA00022679"/>
    </source>
</evidence>
<keyword evidence="11" id="KW-1185">Reference proteome</keyword>
<evidence type="ECO:0000256" key="6">
    <source>
        <dbReference type="ARBA" id="ARBA00023134"/>
    </source>
</evidence>
<feature type="binding site" evidence="8">
    <location>
        <position position="22"/>
    </location>
    <ligand>
        <name>GTP</name>
        <dbReference type="ChEBI" id="CHEBI:37565"/>
    </ligand>
</feature>
<dbReference type="SUPFAM" id="SSF53448">
    <property type="entry name" value="Nucleotide-diphospho-sugar transferases"/>
    <property type="match status" value="1"/>
</dbReference>
<dbReference type="InterPro" id="IPR025877">
    <property type="entry name" value="MobA-like_NTP_Trfase"/>
</dbReference>
<evidence type="ECO:0000256" key="3">
    <source>
        <dbReference type="ARBA" id="ARBA00022723"/>
    </source>
</evidence>
<dbReference type="PANTHER" id="PTHR19136:SF81">
    <property type="entry name" value="MOLYBDENUM COFACTOR GUANYLYLTRANSFERASE"/>
    <property type="match status" value="1"/>
</dbReference>
<evidence type="ECO:0000313" key="11">
    <source>
        <dbReference type="Proteomes" id="UP000500767"/>
    </source>
</evidence>
<protein>
    <recommendedName>
        <fullName evidence="8">Molybdenum cofactor guanylyltransferase</fullName>
        <shortName evidence="8">MoCo guanylyltransferase</shortName>
        <ecNumber evidence="8">2.7.7.77</ecNumber>
    </recommendedName>
    <alternativeName>
        <fullName evidence="8">GTP:molybdopterin guanylyltransferase</fullName>
    </alternativeName>
    <alternativeName>
        <fullName evidence="8">Mo-MPT guanylyltransferase</fullName>
    </alternativeName>
    <alternativeName>
        <fullName evidence="8">Molybdopterin guanylyltransferase</fullName>
    </alternativeName>
    <alternativeName>
        <fullName evidence="8">Molybdopterin-guanine dinucleotide synthase</fullName>
        <shortName evidence="8">MGD synthase</shortName>
    </alternativeName>
</protein>
<keyword evidence="4 8" id="KW-0547">Nucleotide-binding</keyword>
<keyword evidence="3 8" id="KW-0479">Metal-binding</keyword>
<feature type="domain" description="MobA-like NTP transferase" evidence="9">
    <location>
        <begin position="6"/>
        <end position="143"/>
    </location>
</feature>
<dbReference type="RefSeq" id="WP_171835950.1">
    <property type="nucleotide sequence ID" value="NZ_CP053708.1"/>
</dbReference>
<dbReference type="PANTHER" id="PTHR19136">
    <property type="entry name" value="MOLYBDENUM COFACTOR GUANYLYLTRANSFERASE"/>
    <property type="match status" value="1"/>
</dbReference>
<dbReference type="InterPro" id="IPR029044">
    <property type="entry name" value="Nucleotide-diphossugar_trans"/>
</dbReference>
<evidence type="ECO:0000256" key="8">
    <source>
        <dbReference type="HAMAP-Rule" id="MF_00316"/>
    </source>
</evidence>
<accession>A0A6M8HNT1</accession>
<dbReference type="Gene3D" id="3.90.550.10">
    <property type="entry name" value="Spore Coat Polysaccharide Biosynthesis Protein SpsA, Chain A"/>
    <property type="match status" value="1"/>
</dbReference>
<evidence type="ECO:0000259" key="9">
    <source>
        <dbReference type="Pfam" id="PF12804"/>
    </source>
</evidence>
<keyword evidence="6 8" id="KW-0342">GTP-binding</keyword>
<dbReference type="GO" id="GO:0046872">
    <property type="term" value="F:metal ion binding"/>
    <property type="evidence" value="ECO:0007669"/>
    <property type="project" value="UniProtKB-KW"/>
</dbReference>
<keyword evidence="5 8" id="KW-0460">Magnesium</keyword>